<accession>A0A1I1XGU6</accession>
<protein>
    <submittedName>
        <fullName evidence="1">Uncharacterized protein</fullName>
    </submittedName>
</protein>
<dbReference type="Proteomes" id="UP000199477">
    <property type="component" value="Unassembled WGS sequence"/>
</dbReference>
<dbReference type="RefSeq" id="WP_143096421.1">
    <property type="nucleotide sequence ID" value="NZ_FONH01000001.1"/>
</dbReference>
<evidence type="ECO:0000313" key="2">
    <source>
        <dbReference type="Proteomes" id="UP000199477"/>
    </source>
</evidence>
<gene>
    <name evidence="1" type="ORF">SAMN02799615_00255</name>
</gene>
<dbReference type="EMBL" id="FONH01000001">
    <property type="protein sequence ID" value="SFE06586.1"/>
    <property type="molecule type" value="Genomic_DNA"/>
</dbReference>
<sequence>MLKYPVVQLGDLRRVVNDLLEHAERVHGPEFTLDHDYFWDISSDAALDVLTPITEVNEVGSLGDSWEFLLGMIDTDIKEDGPSSMLIHAAPLLRYIGEKIGR</sequence>
<reference evidence="2" key="1">
    <citation type="submission" date="2016-10" db="EMBL/GenBank/DDBJ databases">
        <authorList>
            <person name="Varghese N."/>
            <person name="Submissions S."/>
        </authorList>
    </citation>
    <scope>NUCLEOTIDE SEQUENCE [LARGE SCALE GENOMIC DNA]</scope>
    <source>
        <strain evidence="2">UNC178MFTsu3.1</strain>
    </source>
</reference>
<dbReference type="STRING" id="500610.SAMN02799615_00255"/>
<proteinExistence type="predicted"/>
<evidence type="ECO:0000313" key="1">
    <source>
        <dbReference type="EMBL" id="SFE06586.1"/>
    </source>
</evidence>
<dbReference type="AlphaFoldDB" id="A0A1I1XGU6"/>
<keyword evidence="2" id="KW-1185">Reference proteome</keyword>
<organism evidence="1 2">
    <name type="scientific">Dyella marensis</name>
    <dbReference type="NCBI Taxonomy" id="500610"/>
    <lineage>
        <taxon>Bacteria</taxon>
        <taxon>Pseudomonadati</taxon>
        <taxon>Pseudomonadota</taxon>
        <taxon>Gammaproteobacteria</taxon>
        <taxon>Lysobacterales</taxon>
        <taxon>Rhodanobacteraceae</taxon>
        <taxon>Dyella</taxon>
    </lineage>
</organism>
<name>A0A1I1XGU6_9GAMM</name>